<dbReference type="InterPro" id="IPR045569">
    <property type="entry name" value="Metalloprtase-TldD/E_C"/>
</dbReference>
<evidence type="ECO:0000259" key="7">
    <source>
        <dbReference type="Pfam" id="PF19290"/>
    </source>
</evidence>
<dbReference type="InterPro" id="IPR002510">
    <property type="entry name" value="Metalloprtase-TldD/E_N"/>
</dbReference>
<organism evidence="8">
    <name type="scientific">Thermosphaera aggregans</name>
    <dbReference type="NCBI Taxonomy" id="54254"/>
    <lineage>
        <taxon>Archaea</taxon>
        <taxon>Thermoproteota</taxon>
        <taxon>Thermoprotei</taxon>
        <taxon>Desulfurococcales</taxon>
        <taxon>Desulfurococcaceae</taxon>
        <taxon>Thermosphaera</taxon>
    </lineage>
</organism>
<evidence type="ECO:0000313" key="8">
    <source>
        <dbReference type="EMBL" id="HEF87429.1"/>
    </source>
</evidence>
<reference evidence="8" key="1">
    <citation type="journal article" date="2020" name="mSystems">
        <title>Genome- and Community-Level Interaction Insights into Carbon Utilization and Element Cycling Functions of Hydrothermarchaeota in Hydrothermal Sediment.</title>
        <authorList>
            <person name="Zhou Z."/>
            <person name="Liu Y."/>
            <person name="Xu W."/>
            <person name="Pan J."/>
            <person name="Luo Z.H."/>
            <person name="Li M."/>
        </authorList>
    </citation>
    <scope>NUCLEOTIDE SEQUENCE [LARGE SCALE GENOMIC DNA]</scope>
    <source>
        <strain evidence="8">SpSt-23</strain>
    </source>
</reference>
<dbReference type="AlphaFoldDB" id="A0A7C2BKQ1"/>
<name>A0A7C2BKQ1_9CREN</name>
<gene>
    <name evidence="8" type="ORF">ENP55_03915</name>
</gene>
<dbReference type="InterPro" id="IPR025502">
    <property type="entry name" value="TldD"/>
</dbReference>
<dbReference type="GO" id="GO:0008237">
    <property type="term" value="F:metallopeptidase activity"/>
    <property type="evidence" value="ECO:0007669"/>
    <property type="project" value="UniProtKB-KW"/>
</dbReference>
<dbReference type="Pfam" id="PF19290">
    <property type="entry name" value="PmbA_TldD_2nd"/>
    <property type="match status" value="1"/>
</dbReference>
<evidence type="ECO:0000256" key="1">
    <source>
        <dbReference type="ARBA" id="ARBA00005836"/>
    </source>
</evidence>
<dbReference type="InterPro" id="IPR035068">
    <property type="entry name" value="TldD/PmbA_N"/>
</dbReference>
<feature type="domain" description="Metalloprotease TldD/E central" evidence="7">
    <location>
        <begin position="113"/>
        <end position="218"/>
    </location>
</feature>
<protein>
    <submittedName>
        <fullName evidence="8">TldD/PmbA family protein</fullName>
    </submittedName>
</protein>
<dbReference type="SUPFAM" id="SSF111283">
    <property type="entry name" value="Putative modulator of DNA gyrase, PmbA/TldD"/>
    <property type="match status" value="1"/>
</dbReference>
<dbReference type="PANTHER" id="PTHR30624">
    <property type="entry name" value="UNCHARACTERIZED PROTEIN TLDD AND PMBA"/>
    <property type="match status" value="1"/>
</dbReference>
<feature type="domain" description="Metalloprotease TldD/E N-terminal" evidence="5">
    <location>
        <begin position="20"/>
        <end position="84"/>
    </location>
</feature>
<evidence type="ECO:0000256" key="2">
    <source>
        <dbReference type="ARBA" id="ARBA00022670"/>
    </source>
</evidence>
<dbReference type="InterPro" id="IPR045570">
    <property type="entry name" value="Metalloprtase-TldD/E_cen_dom"/>
</dbReference>
<dbReference type="Gene3D" id="3.30.2290.10">
    <property type="entry name" value="PmbA/TldD superfamily"/>
    <property type="match status" value="1"/>
</dbReference>
<evidence type="ECO:0000256" key="3">
    <source>
        <dbReference type="ARBA" id="ARBA00022801"/>
    </source>
</evidence>
<keyword evidence="3" id="KW-0378">Hydrolase</keyword>
<dbReference type="GO" id="GO:0006508">
    <property type="term" value="P:proteolysis"/>
    <property type="evidence" value="ECO:0007669"/>
    <property type="project" value="UniProtKB-KW"/>
</dbReference>
<keyword evidence="4" id="KW-0482">Metalloprotease</keyword>
<dbReference type="EMBL" id="DSJT01000023">
    <property type="protein sequence ID" value="HEF87429.1"/>
    <property type="molecule type" value="Genomic_DNA"/>
</dbReference>
<accession>A0A7C2BKQ1</accession>
<proteinExistence type="inferred from homology"/>
<feature type="domain" description="Metalloprotease TldD/E C-terminal" evidence="6">
    <location>
        <begin position="227"/>
        <end position="463"/>
    </location>
</feature>
<keyword evidence="2" id="KW-0645">Protease</keyword>
<comment type="caution">
    <text evidence="8">The sequence shown here is derived from an EMBL/GenBank/DDBJ whole genome shotgun (WGS) entry which is preliminary data.</text>
</comment>
<evidence type="ECO:0000256" key="4">
    <source>
        <dbReference type="ARBA" id="ARBA00023049"/>
    </source>
</evidence>
<evidence type="ECO:0000259" key="5">
    <source>
        <dbReference type="Pfam" id="PF01523"/>
    </source>
</evidence>
<comment type="similarity">
    <text evidence="1">Belongs to the peptidase U62 family.</text>
</comment>
<dbReference type="PANTHER" id="PTHR30624:SF0">
    <property type="entry name" value="METALLOPROTEASE SLR0863"/>
    <property type="match status" value="1"/>
</dbReference>
<sequence>MELDFDSIINHGIKLGAEFVDLRYQEHLYETIVLDNGVIRDAGVSFSKGIGVRVIIGDRVGYSFTNTLSAENLKTTVEKAVKIAKSISPYSGGVSLEFRNMVKDKIVSHYGIDPFDIDYSEKVEILNLMYKKLKEFQELSSITIPYAFENDRRVYVSSNGDFIDFTRRMIGVGCRLVAHSNNNYESLSVSESTVGGWEFLKSLNLEEYASMNAKLLIESLTAPRVSPGRYDIVLDNEMVGLMLHEAFGHATEGDIVEAGGSVLVGRIGEQVASELVTIVDDGRVPGGVYVPYDDEGTPKAKVFTVENGVLKSFLHSRSTAKSLGGLPTGNARVMSYNHSILVRQTNTYMLPHDWGVEEMIKDMKNGLYIKGKGALGGEVNPLTGSFTFTSGPSYIVENGEPVKLVKGVMLSGIILDTLKRVDAVGKDLVVKTSVFGGCGKSGQMVRVGDGGPHVRVRGFVLGG</sequence>
<dbReference type="GO" id="GO:0005829">
    <property type="term" value="C:cytosol"/>
    <property type="evidence" value="ECO:0007669"/>
    <property type="project" value="TreeGrafter"/>
</dbReference>
<evidence type="ECO:0000259" key="6">
    <source>
        <dbReference type="Pfam" id="PF19289"/>
    </source>
</evidence>
<dbReference type="InterPro" id="IPR051463">
    <property type="entry name" value="Peptidase_U62_metallo"/>
</dbReference>
<dbReference type="Pfam" id="PF01523">
    <property type="entry name" value="PmbA_TldD_1st"/>
    <property type="match status" value="1"/>
</dbReference>
<dbReference type="InterPro" id="IPR036059">
    <property type="entry name" value="TldD/PmbA_sf"/>
</dbReference>
<dbReference type="Pfam" id="PF19289">
    <property type="entry name" value="PmbA_TldD_3rd"/>
    <property type="match status" value="1"/>
</dbReference>
<dbReference type="PIRSF" id="PIRSF004919">
    <property type="entry name" value="TldD"/>
    <property type="match status" value="1"/>
</dbReference>